<dbReference type="Gramene" id="ONI21644">
    <property type="protein sequence ID" value="ONI21644"/>
    <property type="gene ID" value="PRUPE_2G078000"/>
</dbReference>
<protein>
    <submittedName>
        <fullName evidence="2">Uncharacterized protein</fullName>
    </submittedName>
</protein>
<dbReference type="EMBL" id="CM007652">
    <property type="protein sequence ID" value="ONI21644.1"/>
    <property type="molecule type" value="Genomic_DNA"/>
</dbReference>
<feature type="region of interest" description="Disordered" evidence="1">
    <location>
        <begin position="1"/>
        <end position="41"/>
    </location>
</feature>
<evidence type="ECO:0000313" key="2">
    <source>
        <dbReference type="EMBL" id="ONI21644.1"/>
    </source>
</evidence>
<accession>A0A251QCU4</accession>
<gene>
    <name evidence="2" type="ORF">PRUPE_2G078000</name>
</gene>
<keyword evidence="3" id="KW-1185">Reference proteome</keyword>
<organism evidence="2 3">
    <name type="scientific">Prunus persica</name>
    <name type="common">Peach</name>
    <name type="synonym">Amygdalus persica</name>
    <dbReference type="NCBI Taxonomy" id="3760"/>
    <lineage>
        <taxon>Eukaryota</taxon>
        <taxon>Viridiplantae</taxon>
        <taxon>Streptophyta</taxon>
        <taxon>Embryophyta</taxon>
        <taxon>Tracheophyta</taxon>
        <taxon>Spermatophyta</taxon>
        <taxon>Magnoliopsida</taxon>
        <taxon>eudicotyledons</taxon>
        <taxon>Gunneridae</taxon>
        <taxon>Pentapetalae</taxon>
        <taxon>rosids</taxon>
        <taxon>fabids</taxon>
        <taxon>Rosales</taxon>
        <taxon>Rosaceae</taxon>
        <taxon>Amygdaloideae</taxon>
        <taxon>Amygdaleae</taxon>
        <taxon>Prunus</taxon>
    </lineage>
</organism>
<reference evidence="2 3" key="1">
    <citation type="journal article" date="2013" name="Nat. Genet.">
        <title>The high-quality draft genome of peach (Prunus persica) identifies unique patterns of genetic diversity, domestication and genome evolution.</title>
        <authorList>
            <consortium name="International Peach Genome Initiative"/>
            <person name="Verde I."/>
            <person name="Abbott A.G."/>
            <person name="Scalabrin S."/>
            <person name="Jung S."/>
            <person name="Shu S."/>
            <person name="Marroni F."/>
            <person name="Zhebentyayeva T."/>
            <person name="Dettori M.T."/>
            <person name="Grimwood J."/>
            <person name="Cattonaro F."/>
            <person name="Zuccolo A."/>
            <person name="Rossini L."/>
            <person name="Jenkins J."/>
            <person name="Vendramin E."/>
            <person name="Meisel L.A."/>
            <person name="Decroocq V."/>
            <person name="Sosinski B."/>
            <person name="Prochnik S."/>
            <person name="Mitros T."/>
            <person name="Policriti A."/>
            <person name="Cipriani G."/>
            <person name="Dondini L."/>
            <person name="Ficklin S."/>
            <person name="Goodstein D.M."/>
            <person name="Xuan P."/>
            <person name="Del Fabbro C."/>
            <person name="Aramini V."/>
            <person name="Copetti D."/>
            <person name="Gonzalez S."/>
            <person name="Horner D.S."/>
            <person name="Falchi R."/>
            <person name="Lucas S."/>
            <person name="Mica E."/>
            <person name="Maldonado J."/>
            <person name="Lazzari B."/>
            <person name="Bielenberg D."/>
            <person name="Pirona R."/>
            <person name="Miculan M."/>
            <person name="Barakat A."/>
            <person name="Testolin R."/>
            <person name="Stella A."/>
            <person name="Tartarini S."/>
            <person name="Tonutti P."/>
            <person name="Arus P."/>
            <person name="Orellana A."/>
            <person name="Wells C."/>
            <person name="Main D."/>
            <person name="Vizzotto G."/>
            <person name="Silva H."/>
            <person name="Salamini F."/>
            <person name="Schmutz J."/>
            <person name="Morgante M."/>
            <person name="Rokhsar D.S."/>
        </authorList>
    </citation>
    <scope>NUCLEOTIDE SEQUENCE [LARGE SCALE GENOMIC DNA]</scope>
    <source>
        <strain evidence="3">cv. Nemared</strain>
    </source>
</reference>
<evidence type="ECO:0000256" key="1">
    <source>
        <dbReference type="SAM" id="MobiDB-lite"/>
    </source>
</evidence>
<feature type="compositionally biased region" description="Pro residues" evidence="1">
    <location>
        <begin position="20"/>
        <end position="35"/>
    </location>
</feature>
<dbReference type="Proteomes" id="UP000006882">
    <property type="component" value="Chromosome G2"/>
</dbReference>
<proteinExistence type="predicted"/>
<sequence length="165" mass="18730">MMFHNDQTDETSEESVVGFTPPPAPASEPSPPQLNQPPLSQTKSFEKFSIKLRKRMARLANEVVKLTGCVHWGIPLKEPFTENMEVKQENDENFIPNSHTSTHLSTSISGLHPNKKAKKHPLAQAIGEAADSQKEFSASQMNRNSEERMYLQWSQRYRTSVDCKF</sequence>
<name>A0A251QCU4_PRUPE</name>
<dbReference type="AlphaFoldDB" id="A0A251QCU4"/>
<evidence type="ECO:0000313" key="3">
    <source>
        <dbReference type="Proteomes" id="UP000006882"/>
    </source>
</evidence>